<evidence type="ECO:0000256" key="3">
    <source>
        <dbReference type="ARBA" id="ARBA00022729"/>
    </source>
</evidence>
<evidence type="ECO:0000259" key="5">
    <source>
        <dbReference type="Pfam" id="PF13205"/>
    </source>
</evidence>
<dbReference type="SUPFAM" id="SSF50952">
    <property type="entry name" value="Soluble quinoprotein glucose dehydrogenase"/>
    <property type="match status" value="1"/>
</dbReference>
<dbReference type="Pfam" id="PF13205">
    <property type="entry name" value="Big_5"/>
    <property type="match status" value="1"/>
</dbReference>
<dbReference type="NCBIfam" id="NF033679">
    <property type="entry name" value="DNRLRE_dom"/>
    <property type="match status" value="2"/>
</dbReference>
<dbReference type="Pfam" id="PF24517">
    <property type="entry name" value="CBM96"/>
    <property type="match status" value="2"/>
</dbReference>
<evidence type="ECO:0000313" key="8">
    <source>
        <dbReference type="EMBL" id="SHF03763.1"/>
    </source>
</evidence>
<dbReference type="Pfam" id="PF24681">
    <property type="entry name" value="Kelch_KLHDC2_KLHL20_DRC7"/>
    <property type="match status" value="1"/>
</dbReference>
<dbReference type="InterPro" id="IPR055372">
    <property type="entry name" value="CBM96"/>
</dbReference>
<dbReference type="PANTHER" id="PTHR45632">
    <property type="entry name" value="LD33804P"/>
    <property type="match status" value="1"/>
</dbReference>
<dbReference type="Gene3D" id="2.60.40.10">
    <property type="entry name" value="Immunoglobulins"/>
    <property type="match status" value="3"/>
</dbReference>
<gene>
    <name evidence="8" type="ORF">SAMN05444008_104243</name>
</gene>
<dbReference type="InterPro" id="IPR026444">
    <property type="entry name" value="Secre_tail"/>
</dbReference>
<reference evidence="8 9" key="1">
    <citation type="submission" date="2016-11" db="EMBL/GenBank/DDBJ databases">
        <authorList>
            <person name="Jaros S."/>
            <person name="Januszkiewicz K."/>
            <person name="Wedrychowicz H."/>
        </authorList>
    </citation>
    <scope>NUCLEOTIDE SEQUENCE [LARGE SCALE GENOMIC DNA]</scope>
    <source>
        <strain evidence="8 9">DSM 26897</strain>
    </source>
</reference>
<evidence type="ECO:0000259" key="7">
    <source>
        <dbReference type="Pfam" id="PF24517"/>
    </source>
</evidence>
<keyword evidence="3" id="KW-0732">Signal</keyword>
<dbReference type="InterPro" id="IPR008979">
    <property type="entry name" value="Galactose-bd-like_sf"/>
</dbReference>
<feature type="domain" description="Malectin" evidence="4">
    <location>
        <begin position="2327"/>
        <end position="2478"/>
    </location>
</feature>
<evidence type="ECO:0000256" key="1">
    <source>
        <dbReference type="ARBA" id="ARBA00004613"/>
    </source>
</evidence>
<comment type="subcellular location">
    <subcellularLocation>
        <location evidence="1">Secreted</location>
    </subcellularLocation>
</comment>
<keyword evidence="9" id="KW-1185">Reference proteome</keyword>
<dbReference type="GO" id="GO:0005576">
    <property type="term" value="C:extracellular region"/>
    <property type="evidence" value="ECO:0007669"/>
    <property type="project" value="UniProtKB-SubCell"/>
</dbReference>
<dbReference type="Pfam" id="PF18962">
    <property type="entry name" value="Por_Secre_tail"/>
    <property type="match status" value="1"/>
</dbReference>
<dbReference type="Gene3D" id="2.120.10.80">
    <property type="entry name" value="Kelch-type beta propeller"/>
    <property type="match status" value="2"/>
</dbReference>
<protein>
    <submittedName>
        <fullName evidence="8">N-acetylneuraminic acid mutarotase</fullName>
    </submittedName>
</protein>
<dbReference type="InterPro" id="IPR011042">
    <property type="entry name" value="6-blade_b-propeller_TolB-like"/>
</dbReference>
<sequence>MFSSKFSLPIFSTIKNRAGIITKTSFLQSLLVITISLIGNMQGWSQTPAFDMVRWNTIAAQPFSVNEAQAKVVNGRLFSFGGFDSRKSTFTPTKRAYVFDARLNTWTPIADLPFTPNGTDFGGVTHAGITTDGTNIFIAGGYTSNAAGTGQTFGTNQVYRYNVASNTYTQLPSLPFNLAAGQMEYVDGKLHYIGGTNAARTEDLGSHYVLNLANQETEWKELAPLPNPRHHGGSAVVNGLIYYIGGQHEHDAQLVAQKDVHRYNPNTDTWEKMADLPVPAGATGRGHITSSVVVVNNKIIVLGGETVHNSGVTNMVSMYDPATNTWTNLNPMPAARFSGVAGFIGRSLYYSGGSFTSTTYQGDLAVENNLDTVAPIADAYVRDGTAANNNYGLDTTLFAKTNTSTAAGYTRRSYLKFAPLNNPNIVRAKLRIYGKNQDNTGNTRVNVKGITNDTWEENKITWNNAPVIPSSTENTAVITNTSNYYELDVTEFVKQRAAGGNMISLLLLDTARQNKMLAFHSRERGTNPPQLLIETDGSISTTNGSILFQQASQVAELEQNKSSAILEYIATTDNKPVSVQLNAVDDKGQTPTWLKVNGSVLNNLDYTAGSEISFDINTNNLSVGAYKATLTATATGYHPGTVVIFLNVRARAGEDMATLLVNFQDSATRTPRGWLSDFGQAYGPRTLANQGSGFTYGWIKMSDKTPVSLVGNGRVRKSQADTTLATFMHMQANQITTSFTGVKIEGIWEAKLANGTYDVTVSVGDNDFTDSRHSIRVEGIPAITEFVPTASQKFASATLTVSVSDGKITMDASGGKNTKVNFITIKPSMVARPWVVRVNPESGASFISETSSISTSILRLPNGGIDNKTITPDNVYLRELPSGAIVQANVNGTGGGDAITLVPTVALKLNTQYEFTITSNVKDLTGASFVPYSSNFTTTNVPTGEISNVSFTQVKMPEIVGKHSSLQKGPDGKLYATTIDGLIKRFTINPDGTLGNQEIIYSLQDPDSTGPVAPQSRLLIGFTFDPKATASNLIAYVTHSSYTFLNAPNWDGQISRLSGPKLENVEPLIKGLPRSSKDHLTNSLAFGPDGALYITQGSLSAMGRADRTWNDRNEAYFSGAVLRLDLSKLSTNLPLDVRTIRDTGSYDPNAVDAPLTLYASGLRNAYDLVWHSNGELYVPTNGSAAGGNTPASVAGTIRPNGAPYSGPAIPELTNVQQSQNDYLFRVKKGGYYGHPNPKRGEYVLNGGNPTNGIDAAQVDDYPEGTLPDANYQGFAFDFSTNKSPNGAIEYKSSRFNGALKGKLLVVRYSQKDDIIALTPGTSNFDIVGFTEGANIGGFTGFIDPLDITEDTVSGNIYVSEYGGDGTITLLRAGTLDTAVPPGPGGVITVNPARILDNDVSGGSMGTLRNVTIKNTGTAPVRLASIGVEGTHSDQYVLNGLPVFPVDIKQGDSLVVKVAFNPTSTGLKTGQIRIRTVDSAGVAAAVNLRSIGTSGLGGTNEPSLQAILDLYQIPILAGDDAPATNVINSVTSLQSAPLLGEEVAVPLFEKAGEGSVTIQPLAVFGPTTTNPVLGMGWYKENDSTSRTELVTVSNSPTNNGQTVNPVIAGSRTFDPANNIFGFYTRWPAFANRHVYSQDVLNTFSGAIPHHVRVYPYKENKEVVPNKYLVTFEEHISGFDFQDFMFIVSNVRPAANVNRGIVTLEPEADAFVRNGTSSNINYGKDTSLVVKTSTSTSSTGFSRNAYLRFQLGSASTVTSAKLRIYGRVTEGTTPTDLSVMGIEADGWSETSITWNNAPTTPTAPIGRITGVSPVAKYFEIDVTDFVKAEWQQDKVASFLLSDLALINRTFAFNSRENAQFKPQLIINTAAPYNNGLFVENRDRFPSNDFYVTSRVQVPWTRDTAAPFRYNANHDTARIRIHNKGIGTLVINKLNFSNLTNWKVLSFGGKTFDSSSLPLLLNPGSSTDLRVQYVASNVSTTARYALTTDYLTIESNDDQSPSKQLTLRGLWQKEAEDVREPNVQTMINAFGYTSKVGFSGKDPDLGAPSKPKGDEVISSYYVRVDTTKPVYVRQLGSYHGCCDQQETIRWYNKGASSTVTSLFAHIPADAQSLLPRRSLPSNPAEGNFSPTKAFGFKVGGKDFTDTLLNPGRKIGIRVWVAIDADGQVIPNTYLVANDYLGTTYTNFDYNDNLYIVSNIRPENGPANASLVAGTPSAVDFGSQTTMTQATFKLTLKNTGTVYSSGVKDPAIVLKGFTIVGENKSEFNAVRLSKTSIAAQDTASITVSFNPSTQGLKTADLLVYYNNTASPLRVPLYGIGTNSNIKATVVNRIKSGSSRAMNVNGKVWSADTPFAFDNLEPYSNASLKAVQATDDDSVYLIEQSSNADRKPFRYEIPVPNGTYHVRLHFAEIYWGLPGSGLNGGPGSRVMTIAVEGKNSLVNLDVAAEVGSAAALVKQVSGVSVVDGKLSINFNATANRPMVCGIEVYRFDPSDAPLTNNQTTQIGLLPDGNEALLSSELIRVYPNPVKNQLKVLLPAAYEGNVTLQIVDVSGNIHPLLVTRVMAGGSVINTSIEHLQLKKGFYFLKAIPEGKAPQLTKLVVE</sequence>
<dbReference type="InterPro" id="IPR032812">
    <property type="entry name" value="SbsA_Ig"/>
</dbReference>
<feature type="domain" description="Secretion system C-terminal sorting" evidence="6">
    <location>
        <begin position="2519"/>
        <end position="2598"/>
    </location>
</feature>
<dbReference type="Gene3D" id="2.60.120.430">
    <property type="entry name" value="Galactose-binding lectin"/>
    <property type="match status" value="2"/>
</dbReference>
<dbReference type="InterPro" id="IPR015915">
    <property type="entry name" value="Kelch-typ_b-propeller"/>
</dbReference>
<dbReference type="SUPFAM" id="SSF117281">
    <property type="entry name" value="Kelch motif"/>
    <property type="match status" value="1"/>
</dbReference>
<dbReference type="InterPro" id="IPR011041">
    <property type="entry name" value="Quinoprot_gluc/sorb_DH_b-prop"/>
</dbReference>
<dbReference type="SMART" id="SM00612">
    <property type="entry name" value="Kelch"/>
    <property type="match status" value="5"/>
</dbReference>
<dbReference type="Gene3D" id="2.120.10.30">
    <property type="entry name" value="TolB, C-terminal domain"/>
    <property type="match status" value="1"/>
</dbReference>
<accession>A0A1M4YDT9</accession>
<proteinExistence type="predicted"/>
<dbReference type="Proteomes" id="UP000184368">
    <property type="component" value="Unassembled WGS sequence"/>
</dbReference>
<name>A0A1M4YDT9_9BACT</name>
<feature type="domain" description="Carbohydrate-binding module family 96" evidence="7">
    <location>
        <begin position="372"/>
        <end position="535"/>
    </location>
</feature>
<organism evidence="8 9">
    <name type="scientific">Cnuella takakiae</name>
    <dbReference type="NCBI Taxonomy" id="1302690"/>
    <lineage>
        <taxon>Bacteria</taxon>
        <taxon>Pseudomonadati</taxon>
        <taxon>Bacteroidota</taxon>
        <taxon>Chitinophagia</taxon>
        <taxon>Chitinophagales</taxon>
        <taxon>Chitinophagaceae</taxon>
        <taxon>Cnuella</taxon>
    </lineage>
</organism>
<dbReference type="NCBIfam" id="NF012200">
    <property type="entry name" value="choice_anch_D"/>
    <property type="match status" value="2"/>
</dbReference>
<dbReference type="InterPro" id="IPR021720">
    <property type="entry name" value="Malectin_dom"/>
</dbReference>
<dbReference type="Pfam" id="PF11721">
    <property type="entry name" value="Malectin"/>
    <property type="match status" value="1"/>
</dbReference>
<feature type="domain" description="SbsA Ig-like" evidence="5">
    <location>
        <begin position="832"/>
        <end position="938"/>
    </location>
</feature>
<dbReference type="EMBL" id="FQUO01000004">
    <property type="protein sequence ID" value="SHF03763.1"/>
    <property type="molecule type" value="Genomic_DNA"/>
</dbReference>
<evidence type="ECO:0000259" key="4">
    <source>
        <dbReference type="Pfam" id="PF11721"/>
    </source>
</evidence>
<dbReference type="InterPro" id="IPR006652">
    <property type="entry name" value="Kelch_1"/>
</dbReference>
<evidence type="ECO:0000313" key="9">
    <source>
        <dbReference type="Proteomes" id="UP000184368"/>
    </source>
</evidence>
<dbReference type="InterPro" id="IPR013783">
    <property type="entry name" value="Ig-like_fold"/>
</dbReference>
<dbReference type="SUPFAM" id="SSF49785">
    <property type="entry name" value="Galactose-binding domain-like"/>
    <property type="match status" value="2"/>
</dbReference>
<evidence type="ECO:0000259" key="6">
    <source>
        <dbReference type="Pfam" id="PF18962"/>
    </source>
</evidence>
<dbReference type="STRING" id="1302690.BUE76_15395"/>
<evidence type="ECO:0000256" key="2">
    <source>
        <dbReference type="ARBA" id="ARBA00022525"/>
    </source>
</evidence>
<keyword evidence="2" id="KW-0964">Secreted</keyword>
<feature type="domain" description="Carbohydrate-binding module family 96" evidence="7">
    <location>
        <begin position="1700"/>
        <end position="1866"/>
    </location>
</feature>